<dbReference type="EMBL" id="OU893338">
    <property type="protein sequence ID" value="CAG9795282.1"/>
    <property type="molecule type" value="Genomic_DNA"/>
</dbReference>
<keyword evidence="4" id="KW-1185">Reference proteome</keyword>
<dbReference type="GO" id="GO:0006509">
    <property type="term" value="P:membrane protein ectodomain proteolysis"/>
    <property type="evidence" value="ECO:0007669"/>
    <property type="project" value="TreeGrafter"/>
</dbReference>
<gene>
    <name evidence="3" type="ORF">DIATSA_LOCUS12568</name>
</gene>
<dbReference type="GO" id="GO:0005886">
    <property type="term" value="C:plasma membrane"/>
    <property type="evidence" value="ECO:0007669"/>
    <property type="project" value="TreeGrafter"/>
</dbReference>
<evidence type="ECO:0000256" key="1">
    <source>
        <dbReference type="SAM" id="MobiDB-lite"/>
    </source>
</evidence>
<name>A0A9N9WHH6_9NEOP</name>
<evidence type="ECO:0000313" key="4">
    <source>
        <dbReference type="Proteomes" id="UP001153714"/>
    </source>
</evidence>
<evidence type="ECO:0000313" key="3">
    <source>
        <dbReference type="EMBL" id="CAG9795282.1"/>
    </source>
</evidence>
<feature type="signal peptide" evidence="2">
    <location>
        <begin position="1"/>
        <end position="20"/>
    </location>
</feature>
<dbReference type="GO" id="GO:0004222">
    <property type="term" value="F:metalloendopeptidase activity"/>
    <property type="evidence" value="ECO:0007669"/>
    <property type="project" value="TreeGrafter"/>
</dbReference>
<feature type="compositionally biased region" description="Pro residues" evidence="1">
    <location>
        <begin position="207"/>
        <end position="227"/>
    </location>
</feature>
<dbReference type="Proteomes" id="UP001153714">
    <property type="component" value="Chromosome 7"/>
</dbReference>
<evidence type="ECO:0000256" key="2">
    <source>
        <dbReference type="SAM" id="SignalP"/>
    </source>
</evidence>
<reference evidence="3" key="2">
    <citation type="submission" date="2022-10" db="EMBL/GenBank/DDBJ databases">
        <authorList>
            <consortium name="ENA_rothamsted_submissions"/>
            <consortium name="culmorum"/>
            <person name="King R."/>
        </authorList>
    </citation>
    <scope>NUCLEOTIDE SEQUENCE</scope>
</reference>
<sequence length="290" mass="33125">MFSEIGYTVFLLLALPYIESASRRRLNEYIEHYEPLDYDSRSVHKQHLRTRRSTDTQSNLQLDFRAHGKKFCLRLRRDLSAFSDDFKVEGTQGQLHDVDTSHLYHGELADDPQSTVFGSVTDGVFEGKIVAHDGSYYVEHARRYFPPNGTRTRIHSVIYREGDVSDPYAHRRHGHVGGCGITDEVVQWMERIQNSGVDDDPPTTAAGPPPAPPSPTTHAHPAPPPHPNSLRDDPPRHWEFPNKYTRAANTGEHSRMRRAAHDNRNTCSLYIQTDPLIWRHVREGFPDVSN</sequence>
<accession>A0A9N9WHH6</accession>
<proteinExistence type="predicted"/>
<feature type="region of interest" description="Disordered" evidence="1">
    <location>
        <begin position="194"/>
        <end position="260"/>
    </location>
</feature>
<dbReference type="OrthoDB" id="2149267at2759"/>
<protein>
    <submittedName>
        <fullName evidence="3">Uncharacterized protein</fullName>
    </submittedName>
</protein>
<feature type="chain" id="PRO_5040452539" evidence="2">
    <location>
        <begin position="21"/>
        <end position="290"/>
    </location>
</feature>
<dbReference type="PANTHER" id="PTHR45702:SF2">
    <property type="entry name" value="KUZBANIAN, ISOFORM A"/>
    <property type="match status" value="1"/>
</dbReference>
<reference evidence="3" key="1">
    <citation type="submission" date="2021-12" db="EMBL/GenBank/DDBJ databases">
        <authorList>
            <person name="King R."/>
        </authorList>
    </citation>
    <scope>NUCLEOTIDE SEQUENCE</scope>
</reference>
<dbReference type="AlphaFoldDB" id="A0A9N9WHH6"/>
<dbReference type="PANTHER" id="PTHR45702">
    <property type="entry name" value="ADAM10/ADAM17 METALLOPEPTIDASE FAMILY MEMBER"/>
    <property type="match status" value="1"/>
</dbReference>
<dbReference type="InterPro" id="IPR051489">
    <property type="entry name" value="ADAM_Metalloproteinase"/>
</dbReference>
<keyword evidence="2" id="KW-0732">Signal</keyword>
<dbReference type="GO" id="GO:0007219">
    <property type="term" value="P:Notch signaling pathway"/>
    <property type="evidence" value="ECO:0007669"/>
    <property type="project" value="TreeGrafter"/>
</dbReference>
<feature type="compositionally biased region" description="Basic and acidic residues" evidence="1">
    <location>
        <begin position="229"/>
        <end position="240"/>
    </location>
</feature>
<organism evidence="3 4">
    <name type="scientific">Diatraea saccharalis</name>
    <name type="common">sugarcane borer</name>
    <dbReference type="NCBI Taxonomy" id="40085"/>
    <lineage>
        <taxon>Eukaryota</taxon>
        <taxon>Metazoa</taxon>
        <taxon>Ecdysozoa</taxon>
        <taxon>Arthropoda</taxon>
        <taxon>Hexapoda</taxon>
        <taxon>Insecta</taxon>
        <taxon>Pterygota</taxon>
        <taxon>Neoptera</taxon>
        <taxon>Endopterygota</taxon>
        <taxon>Lepidoptera</taxon>
        <taxon>Glossata</taxon>
        <taxon>Ditrysia</taxon>
        <taxon>Pyraloidea</taxon>
        <taxon>Crambidae</taxon>
        <taxon>Crambinae</taxon>
        <taxon>Diatraea</taxon>
    </lineage>
</organism>